<dbReference type="Gene3D" id="3.50.50.60">
    <property type="entry name" value="FAD/NAD(P)-binding domain"/>
    <property type="match status" value="2"/>
</dbReference>
<dbReference type="InterPro" id="IPR004099">
    <property type="entry name" value="Pyr_nucl-diS_OxRdtase_dimer"/>
</dbReference>
<dbReference type="Pfam" id="PF02852">
    <property type="entry name" value="Pyr_redox_dim"/>
    <property type="match status" value="1"/>
</dbReference>
<evidence type="ECO:0000256" key="6">
    <source>
        <dbReference type="ARBA" id="ARBA00022630"/>
    </source>
</evidence>
<reference evidence="16 17" key="1">
    <citation type="submission" date="2023-09" db="EMBL/GenBank/DDBJ databases">
        <authorList>
            <person name="Rey-Velasco X."/>
        </authorList>
    </citation>
    <scope>NUCLEOTIDE SEQUENCE [LARGE SCALE GENOMIC DNA]</scope>
    <source>
        <strain evidence="16 17">F394</strain>
    </source>
</reference>
<evidence type="ECO:0000256" key="11">
    <source>
        <dbReference type="ARBA" id="ARBA00023284"/>
    </source>
</evidence>
<feature type="domain" description="FAD/NAD(P)-binding" evidence="15">
    <location>
        <begin position="6"/>
        <end position="339"/>
    </location>
</feature>
<sequence>MANGPYDVLIIGSGPGGYEAAIRAHQLGLKTAIVEKNKLGGVCLNIGCIPTKALLKSAEVASQMRHLGDYGLSFGGDGAAPEVEVDFPAVVERSRGVANKMNKGVQFLMKKNKVDVYMGSATLLSGGRVRVEPSETMDGETVGEKTEIEAKHIIVATGARAREIPTLPVDGTKIVDYRQAMLQTERPESLLIVGAGAIGVEFAYVYHHMGTDVTVVELQDRLVPVEDADVSKELERAYKKMGVSVMTGAEVTDVDTSGDGCAVTVKTAKGEETLQVAQVLSAVGVVGNVEGFGLDDIGVEHERGAIKVDSMYHTNVDGVYAIGDVVGGPWLAHVASHEGIVCVENIAHEMGKADKAPHAVDYLNVPGCTYCLPQIASVGYTEAKAKEAGFDVITGKFPFTASGKAAAIGDQTGFVKVVVDKKYGEVLGTHIIGHDATEMIAEIVTARALETTAHEIMDAMHPHPTLSEAVMEAFRDAYGQAINA</sequence>
<keyword evidence="8 13" id="KW-0560">Oxidoreductase</keyword>
<comment type="similarity">
    <text evidence="2 13">Belongs to the class-I pyridine nucleotide-disulfide oxidoreductase family.</text>
</comment>
<evidence type="ECO:0000256" key="5">
    <source>
        <dbReference type="ARBA" id="ARBA00022490"/>
    </source>
</evidence>
<evidence type="ECO:0000256" key="4">
    <source>
        <dbReference type="ARBA" id="ARBA00016961"/>
    </source>
</evidence>
<keyword evidence="5" id="KW-0963">Cytoplasm</keyword>
<evidence type="ECO:0000259" key="15">
    <source>
        <dbReference type="Pfam" id="PF07992"/>
    </source>
</evidence>
<evidence type="ECO:0000313" key="17">
    <source>
        <dbReference type="Proteomes" id="UP001267426"/>
    </source>
</evidence>
<evidence type="ECO:0000256" key="1">
    <source>
        <dbReference type="ARBA" id="ARBA00004496"/>
    </source>
</evidence>
<keyword evidence="11 13" id="KW-0676">Redox-active center</keyword>
<evidence type="ECO:0000256" key="8">
    <source>
        <dbReference type="ARBA" id="ARBA00023002"/>
    </source>
</evidence>
<dbReference type="SUPFAM" id="SSF51905">
    <property type="entry name" value="FAD/NAD(P)-binding domain"/>
    <property type="match status" value="1"/>
</dbReference>
<keyword evidence="7 13" id="KW-0274">FAD</keyword>
<organism evidence="16 17">
    <name type="scientific">Rubrivirga litoralis</name>
    <dbReference type="NCBI Taxonomy" id="3075598"/>
    <lineage>
        <taxon>Bacteria</taxon>
        <taxon>Pseudomonadati</taxon>
        <taxon>Rhodothermota</taxon>
        <taxon>Rhodothermia</taxon>
        <taxon>Rhodothermales</taxon>
        <taxon>Rubricoccaceae</taxon>
        <taxon>Rubrivirga</taxon>
    </lineage>
</organism>
<dbReference type="EMBL" id="JAVRHT010000036">
    <property type="protein sequence ID" value="MDT0632748.1"/>
    <property type="molecule type" value="Genomic_DNA"/>
</dbReference>
<evidence type="ECO:0000256" key="2">
    <source>
        <dbReference type="ARBA" id="ARBA00007532"/>
    </source>
</evidence>
<dbReference type="InterPro" id="IPR016156">
    <property type="entry name" value="FAD/NAD-linked_Rdtase_dimer_sf"/>
</dbReference>
<dbReference type="GO" id="GO:0004148">
    <property type="term" value="F:dihydrolipoyl dehydrogenase (NADH) activity"/>
    <property type="evidence" value="ECO:0007669"/>
    <property type="project" value="UniProtKB-EC"/>
</dbReference>
<feature type="domain" description="Pyridine nucleotide-disulphide oxidoreductase dimerisation" evidence="14">
    <location>
        <begin position="365"/>
        <end position="473"/>
    </location>
</feature>
<accession>A0ABU3BTX9</accession>
<gene>
    <name evidence="16" type="primary">lpdA</name>
    <name evidence="16" type="ORF">RM540_13385</name>
</gene>
<evidence type="ECO:0000256" key="13">
    <source>
        <dbReference type="RuleBase" id="RU003692"/>
    </source>
</evidence>
<keyword evidence="10" id="KW-1015">Disulfide bond</keyword>
<evidence type="ECO:0000256" key="3">
    <source>
        <dbReference type="ARBA" id="ARBA00012608"/>
    </source>
</evidence>
<comment type="catalytic activity">
    <reaction evidence="12 13">
        <text>N(6)-[(R)-dihydrolipoyl]-L-lysyl-[protein] + NAD(+) = N(6)-[(R)-lipoyl]-L-lysyl-[protein] + NADH + H(+)</text>
        <dbReference type="Rhea" id="RHEA:15045"/>
        <dbReference type="Rhea" id="RHEA-COMP:10474"/>
        <dbReference type="Rhea" id="RHEA-COMP:10475"/>
        <dbReference type="ChEBI" id="CHEBI:15378"/>
        <dbReference type="ChEBI" id="CHEBI:57540"/>
        <dbReference type="ChEBI" id="CHEBI:57945"/>
        <dbReference type="ChEBI" id="CHEBI:83099"/>
        <dbReference type="ChEBI" id="CHEBI:83100"/>
        <dbReference type="EC" id="1.8.1.4"/>
    </reaction>
</comment>
<keyword evidence="9 13" id="KW-0520">NAD</keyword>
<proteinExistence type="inferred from homology"/>
<dbReference type="PRINTS" id="PR00411">
    <property type="entry name" value="PNDRDTASEI"/>
</dbReference>
<evidence type="ECO:0000259" key="14">
    <source>
        <dbReference type="Pfam" id="PF02852"/>
    </source>
</evidence>
<evidence type="ECO:0000313" key="16">
    <source>
        <dbReference type="EMBL" id="MDT0632748.1"/>
    </source>
</evidence>
<dbReference type="PANTHER" id="PTHR22912">
    <property type="entry name" value="DISULFIDE OXIDOREDUCTASE"/>
    <property type="match status" value="1"/>
</dbReference>
<dbReference type="InterPro" id="IPR006258">
    <property type="entry name" value="Lipoamide_DH"/>
</dbReference>
<dbReference type="InterPro" id="IPR023753">
    <property type="entry name" value="FAD/NAD-binding_dom"/>
</dbReference>
<comment type="miscellaneous">
    <text evidence="13">The active site is a redox-active disulfide bond.</text>
</comment>
<dbReference type="SUPFAM" id="SSF55424">
    <property type="entry name" value="FAD/NAD-linked reductases, dimerisation (C-terminal) domain"/>
    <property type="match status" value="1"/>
</dbReference>
<dbReference type="NCBIfam" id="TIGR01350">
    <property type="entry name" value="lipoamide_DH"/>
    <property type="match status" value="1"/>
</dbReference>
<evidence type="ECO:0000256" key="9">
    <source>
        <dbReference type="ARBA" id="ARBA00023027"/>
    </source>
</evidence>
<dbReference type="InterPro" id="IPR050151">
    <property type="entry name" value="Class-I_Pyr_Nuc-Dis_Oxidored"/>
</dbReference>
<comment type="cofactor">
    <cofactor evidence="13">
        <name>FAD</name>
        <dbReference type="ChEBI" id="CHEBI:57692"/>
    </cofactor>
    <text evidence="13">Binds 1 FAD per subunit.</text>
</comment>
<evidence type="ECO:0000256" key="7">
    <source>
        <dbReference type="ARBA" id="ARBA00022827"/>
    </source>
</evidence>
<dbReference type="RefSeq" id="WP_311664937.1">
    <property type="nucleotide sequence ID" value="NZ_JAVRHT010000036.1"/>
</dbReference>
<dbReference type="InterPro" id="IPR012999">
    <property type="entry name" value="Pyr_OxRdtase_I_AS"/>
</dbReference>
<dbReference type="Gene3D" id="3.30.390.30">
    <property type="match status" value="1"/>
</dbReference>
<dbReference type="Pfam" id="PF07992">
    <property type="entry name" value="Pyr_redox_2"/>
    <property type="match status" value="1"/>
</dbReference>
<dbReference type="EC" id="1.8.1.4" evidence="3 13"/>
<dbReference type="InterPro" id="IPR001100">
    <property type="entry name" value="Pyr_nuc-diS_OxRdtase"/>
</dbReference>
<dbReference type="PROSITE" id="PS00076">
    <property type="entry name" value="PYRIDINE_REDOX_1"/>
    <property type="match status" value="1"/>
</dbReference>
<dbReference type="PANTHER" id="PTHR22912:SF217">
    <property type="entry name" value="DIHYDROLIPOYL DEHYDROGENASE"/>
    <property type="match status" value="1"/>
</dbReference>
<evidence type="ECO:0000256" key="10">
    <source>
        <dbReference type="ARBA" id="ARBA00023157"/>
    </source>
</evidence>
<name>A0ABU3BTX9_9BACT</name>
<keyword evidence="6 13" id="KW-0285">Flavoprotein</keyword>
<dbReference type="Proteomes" id="UP001267426">
    <property type="component" value="Unassembled WGS sequence"/>
</dbReference>
<protein>
    <recommendedName>
        <fullName evidence="4 13">Dihydrolipoyl dehydrogenase</fullName>
        <ecNumber evidence="3 13">1.8.1.4</ecNumber>
    </recommendedName>
</protein>
<dbReference type="PIRSF" id="PIRSF000350">
    <property type="entry name" value="Mercury_reductase_MerA"/>
    <property type="match status" value="1"/>
</dbReference>
<dbReference type="PRINTS" id="PR00368">
    <property type="entry name" value="FADPNR"/>
</dbReference>
<evidence type="ECO:0000256" key="12">
    <source>
        <dbReference type="ARBA" id="ARBA00049187"/>
    </source>
</evidence>
<comment type="subcellular location">
    <subcellularLocation>
        <location evidence="1">Cytoplasm</location>
    </subcellularLocation>
</comment>
<keyword evidence="17" id="KW-1185">Reference proteome</keyword>
<comment type="caution">
    <text evidence="16">The sequence shown here is derived from an EMBL/GenBank/DDBJ whole genome shotgun (WGS) entry which is preliminary data.</text>
</comment>
<dbReference type="InterPro" id="IPR036188">
    <property type="entry name" value="FAD/NAD-bd_sf"/>
</dbReference>